<dbReference type="PIRSF" id="PIRSF037208">
    <property type="entry name" value="ATE_pro_prd"/>
    <property type="match status" value="1"/>
</dbReference>
<dbReference type="RefSeq" id="WP_168875310.1">
    <property type="nucleotide sequence ID" value="NZ_JABAIM010000001.1"/>
</dbReference>
<proteinExistence type="inferred from homology"/>
<dbReference type="Pfam" id="PF04376">
    <property type="entry name" value="ATE_N"/>
    <property type="match status" value="1"/>
</dbReference>
<evidence type="ECO:0000256" key="4">
    <source>
        <dbReference type="HAMAP-Rule" id="MF_00689"/>
    </source>
</evidence>
<dbReference type="EMBL" id="JABAIM010000001">
    <property type="protein sequence ID" value="NLR73643.1"/>
    <property type="molecule type" value="Genomic_DNA"/>
</dbReference>
<accession>A0A847S1N4</accession>
<evidence type="ECO:0000259" key="5">
    <source>
        <dbReference type="Pfam" id="PF04376"/>
    </source>
</evidence>
<dbReference type="HAMAP" id="MF_00689">
    <property type="entry name" value="Bpt"/>
    <property type="match status" value="1"/>
</dbReference>
<dbReference type="GO" id="GO:0008914">
    <property type="term" value="F:leucyl-tRNA--protein transferase activity"/>
    <property type="evidence" value="ECO:0007669"/>
    <property type="project" value="UniProtKB-UniRule"/>
</dbReference>
<dbReference type="InterPro" id="IPR007471">
    <property type="entry name" value="N-end_Aminoacyl_Trfase_N"/>
</dbReference>
<gene>
    <name evidence="4" type="primary">bpt</name>
    <name evidence="7" type="ORF">HF682_00515</name>
</gene>
<dbReference type="InterPro" id="IPR017138">
    <property type="entry name" value="Asp_Glu_LeuTrfase"/>
</dbReference>
<evidence type="ECO:0000256" key="3">
    <source>
        <dbReference type="ARBA" id="ARBA00023315"/>
    </source>
</evidence>
<keyword evidence="2 4" id="KW-0808">Transferase</keyword>
<dbReference type="Proteomes" id="UP000587991">
    <property type="component" value="Unassembled WGS sequence"/>
</dbReference>
<dbReference type="NCBIfam" id="NF002346">
    <property type="entry name" value="PRK01305.2-3"/>
    <property type="match status" value="1"/>
</dbReference>
<dbReference type="PANTHER" id="PTHR21367">
    <property type="entry name" value="ARGININE-TRNA-PROTEIN TRANSFERASE 1"/>
    <property type="match status" value="1"/>
</dbReference>
<dbReference type="NCBIfam" id="NF002342">
    <property type="entry name" value="PRK01305.1-3"/>
    <property type="match status" value="1"/>
</dbReference>
<evidence type="ECO:0000313" key="8">
    <source>
        <dbReference type="Proteomes" id="UP000587991"/>
    </source>
</evidence>
<dbReference type="SUPFAM" id="SSF55729">
    <property type="entry name" value="Acyl-CoA N-acyltransferases (Nat)"/>
    <property type="match status" value="1"/>
</dbReference>
<evidence type="ECO:0000256" key="1">
    <source>
        <dbReference type="ARBA" id="ARBA00022490"/>
    </source>
</evidence>
<name>A0A847S1N4_9NEIS</name>
<dbReference type="GO" id="GO:0005737">
    <property type="term" value="C:cytoplasm"/>
    <property type="evidence" value="ECO:0007669"/>
    <property type="project" value="UniProtKB-SubCell"/>
</dbReference>
<dbReference type="InterPro" id="IPR016181">
    <property type="entry name" value="Acyl_CoA_acyltransferase"/>
</dbReference>
<comment type="caution">
    <text evidence="7">The sequence shown here is derived from an EMBL/GenBank/DDBJ whole genome shotgun (WGS) entry which is preliminary data.</text>
</comment>
<dbReference type="InterPro" id="IPR030700">
    <property type="entry name" value="N-end_Aminoacyl_Trfase"/>
</dbReference>
<feature type="domain" description="N-end rule aminoacyl transferase C-terminal" evidence="6">
    <location>
        <begin position="110"/>
        <end position="231"/>
    </location>
</feature>
<reference evidence="7 8" key="1">
    <citation type="submission" date="2020-04" db="EMBL/GenBank/DDBJ databases">
        <title>Draft genome of Leeia sp. IMCC25680.</title>
        <authorList>
            <person name="Song J."/>
            <person name="Cho J.-C."/>
        </authorList>
    </citation>
    <scope>NUCLEOTIDE SEQUENCE [LARGE SCALE GENOMIC DNA]</scope>
    <source>
        <strain evidence="7 8">IMCC25680</strain>
    </source>
</reference>
<evidence type="ECO:0000256" key="2">
    <source>
        <dbReference type="ARBA" id="ARBA00022679"/>
    </source>
</evidence>
<dbReference type="AlphaFoldDB" id="A0A847S1N4"/>
<evidence type="ECO:0000313" key="7">
    <source>
        <dbReference type="EMBL" id="NLR73643.1"/>
    </source>
</evidence>
<keyword evidence="8" id="KW-1185">Reference proteome</keyword>
<keyword evidence="1 4" id="KW-0963">Cytoplasm</keyword>
<dbReference type="Pfam" id="PF04377">
    <property type="entry name" value="ATE_C"/>
    <property type="match status" value="1"/>
</dbReference>
<dbReference type="InterPro" id="IPR007472">
    <property type="entry name" value="N-end_Aminoacyl_Trfase_C"/>
</dbReference>
<comment type="catalytic activity">
    <reaction evidence="4">
        <text>N-terminal L-glutamyl-[protein] + L-leucyl-tRNA(Leu) = N-terminal L-leucyl-L-glutamyl-[protein] + tRNA(Leu) + H(+)</text>
        <dbReference type="Rhea" id="RHEA:50412"/>
        <dbReference type="Rhea" id="RHEA-COMP:9613"/>
        <dbReference type="Rhea" id="RHEA-COMP:9622"/>
        <dbReference type="Rhea" id="RHEA-COMP:12664"/>
        <dbReference type="Rhea" id="RHEA-COMP:12668"/>
        <dbReference type="ChEBI" id="CHEBI:15378"/>
        <dbReference type="ChEBI" id="CHEBI:64721"/>
        <dbReference type="ChEBI" id="CHEBI:78442"/>
        <dbReference type="ChEBI" id="CHEBI:78494"/>
        <dbReference type="ChEBI" id="CHEBI:133041"/>
        <dbReference type="EC" id="2.3.2.29"/>
    </reaction>
</comment>
<dbReference type="EC" id="2.3.2.29" evidence="4"/>
<comment type="similarity">
    <text evidence="4">Belongs to the R-transferase family. Bpt subfamily.</text>
</comment>
<comment type="subcellular location">
    <subcellularLocation>
        <location evidence="4">Cytoplasm</location>
    </subcellularLocation>
</comment>
<evidence type="ECO:0000259" key="6">
    <source>
        <dbReference type="Pfam" id="PF04377"/>
    </source>
</evidence>
<dbReference type="PANTHER" id="PTHR21367:SF1">
    <property type="entry name" value="ARGINYL-TRNA--PROTEIN TRANSFERASE 1"/>
    <property type="match status" value="1"/>
</dbReference>
<comment type="catalytic activity">
    <reaction evidence="4">
        <text>N-terminal L-aspartyl-[protein] + L-leucyl-tRNA(Leu) = N-terminal L-leucyl-L-aspartyl-[protein] + tRNA(Leu) + H(+)</text>
        <dbReference type="Rhea" id="RHEA:50420"/>
        <dbReference type="Rhea" id="RHEA-COMP:9613"/>
        <dbReference type="Rhea" id="RHEA-COMP:9622"/>
        <dbReference type="Rhea" id="RHEA-COMP:12669"/>
        <dbReference type="Rhea" id="RHEA-COMP:12674"/>
        <dbReference type="ChEBI" id="CHEBI:15378"/>
        <dbReference type="ChEBI" id="CHEBI:64720"/>
        <dbReference type="ChEBI" id="CHEBI:78442"/>
        <dbReference type="ChEBI" id="CHEBI:78494"/>
        <dbReference type="ChEBI" id="CHEBI:133042"/>
        <dbReference type="EC" id="2.3.2.29"/>
    </reaction>
</comment>
<sequence>MSGHDSSNRQFIQFYTTASYPCSYLAEERSRSQVAVSGERMSAQAFSQLVRLGFRRSGLFVYRPHCDFCRACIPVRLPVASFTPSRTQQKIWRRQGDLQAELLPMRESAEHYFLYQRYQKSRHPGGGMDEDGYEQYRGFLLRSPVDTCLVEFRRDGVLKMVSVVDRLDDGWSAVYTFFEPDEPQASYGVYNVLWQAHQVRALGLEYLYLGYWIQQCRKMKYKADYRPLEALQDGVWLPLDPMAPVGDTRALGR</sequence>
<organism evidence="7 8">
    <name type="scientific">Leeia aquatica</name>
    <dbReference type="NCBI Taxonomy" id="2725557"/>
    <lineage>
        <taxon>Bacteria</taxon>
        <taxon>Pseudomonadati</taxon>
        <taxon>Pseudomonadota</taxon>
        <taxon>Betaproteobacteria</taxon>
        <taxon>Neisseriales</taxon>
        <taxon>Leeiaceae</taxon>
        <taxon>Leeia</taxon>
    </lineage>
</organism>
<keyword evidence="3 4" id="KW-0012">Acyltransferase</keyword>
<comment type="function">
    <text evidence="4">Functions in the N-end rule pathway of protein degradation where it conjugates Leu from its aminoacyl-tRNA to the N-termini of proteins containing an N-terminal aspartate or glutamate.</text>
</comment>
<feature type="domain" description="N-end aminoacyl transferase N-terminal" evidence="5">
    <location>
        <begin position="20"/>
        <end position="90"/>
    </location>
</feature>
<dbReference type="GO" id="GO:0071596">
    <property type="term" value="P:ubiquitin-dependent protein catabolic process via the N-end rule pathway"/>
    <property type="evidence" value="ECO:0007669"/>
    <property type="project" value="InterPro"/>
</dbReference>
<dbReference type="NCBIfam" id="NF002341">
    <property type="entry name" value="PRK01305.1-1"/>
    <property type="match status" value="1"/>
</dbReference>
<protein>
    <recommendedName>
        <fullName evidence="4">Aspartate/glutamate leucyltransferase</fullName>
        <ecNumber evidence="4">2.3.2.29</ecNumber>
    </recommendedName>
</protein>
<dbReference type="GO" id="GO:0004057">
    <property type="term" value="F:arginyl-tRNA--protein transferase activity"/>
    <property type="evidence" value="ECO:0007669"/>
    <property type="project" value="InterPro"/>
</dbReference>